<dbReference type="OrthoDB" id="2450120at2"/>
<keyword evidence="4" id="KW-0274">FAD</keyword>
<dbReference type="Gene3D" id="1.10.540.10">
    <property type="entry name" value="Acyl-CoA dehydrogenase/oxidase, N-terminal domain"/>
    <property type="match status" value="1"/>
</dbReference>
<dbReference type="InterPro" id="IPR009100">
    <property type="entry name" value="AcylCoA_DH/oxidase_NM_dom_sf"/>
</dbReference>
<dbReference type="SUPFAM" id="SSF56645">
    <property type="entry name" value="Acyl-CoA dehydrogenase NM domain-like"/>
    <property type="match status" value="1"/>
</dbReference>
<dbReference type="InterPro" id="IPR037069">
    <property type="entry name" value="AcylCoA_DH/ox_N_sf"/>
</dbReference>
<proteinExistence type="inferred from homology"/>
<name>A0A7V7GVK7_9GAMM</name>
<dbReference type="InterPro" id="IPR036250">
    <property type="entry name" value="AcylCo_DH-like_C"/>
</dbReference>
<dbReference type="SUPFAM" id="SSF47203">
    <property type="entry name" value="Acyl-CoA dehydrogenase C-terminal domain-like"/>
    <property type="match status" value="1"/>
</dbReference>
<evidence type="ECO:0000256" key="5">
    <source>
        <dbReference type="ARBA" id="ARBA00023002"/>
    </source>
</evidence>
<dbReference type="Pfam" id="PF00441">
    <property type="entry name" value="Acyl-CoA_dh_1"/>
    <property type="match status" value="1"/>
</dbReference>
<feature type="domain" description="Acyl-CoA dehydrogenase/oxidase C-terminal" evidence="6">
    <location>
        <begin position="193"/>
        <end position="306"/>
    </location>
</feature>
<organism evidence="7 8">
    <name type="scientific">Halopseudomonas laoshanensis</name>
    <dbReference type="NCBI Taxonomy" id="2268758"/>
    <lineage>
        <taxon>Bacteria</taxon>
        <taxon>Pseudomonadati</taxon>
        <taxon>Pseudomonadota</taxon>
        <taxon>Gammaproteobacteria</taxon>
        <taxon>Pseudomonadales</taxon>
        <taxon>Pseudomonadaceae</taxon>
        <taxon>Halopseudomonas</taxon>
    </lineage>
</organism>
<dbReference type="PANTHER" id="PTHR43884:SF20">
    <property type="entry name" value="ACYL-COA DEHYDROGENASE FADE28"/>
    <property type="match status" value="1"/>
</dbReference>
<dbReference type="RefSeq" id="WP_096346427.1">
    <property type="nucleotide sequence ID" value="NZ_QOVF01000001.1"/>
</dbReference>
<dbReference type="GO" id="GO:0050660">
    <property type="term" value="F:flavin adenine dinucleotide binding"/>
    <property type="evidence" value="ECO:0007669"/>
    <property type="project" value="InterPro"/>
</dbReference>
<keyword evidence="3" id="KW-0285">Flavoprotein</keyword>
<evidence type="ECO:0000313" key="8">
    <source>
        <dbReference type="Proteomes" id="UP000463138"/>
    </source>
</evidence>
<evidence type="ECO:0000259" key="6">
    <source>
        <dbReference type="Pfam" id="PF00441"/>
    </source>
</evidence>
<keyword evidence="8" id="KW-1185">Reference proteome</keyword>
<evidence type="ECO:0000256" key="2">
    <source>
        <dbReference type="ARBA" id="ARBA00009347"/>
    </source>
</evidence>
<dbReference type="GO" id="GO:0003995">
    <property type="term" value="F:acyl-CoA dehydrogenase activity"/>
    <property type="evidence" value="ECO:0007669"/>
    <property type="project" value="TreeGrafter"/>
</dbReference>
<dbReference type="Proteomes" id="UP000463138">
    <property type="component" value="Unassembled WGS sequence"/>
</dbReference>
<dbReference type="AlphaFoldDB" id="A0A7V7GVK7"/>
<keyword evidence="5" id="KW-0560">Oxidoreductase</keyword>
<evidence type="ECO:0000256" key="1">
    <source>
        <dbReference type="ARBA" id="ARBA00001974"/>
    </source>
</evidence>
<evidence type="ECO:0000256" key="4">
    <source>
        <dbReference type="ARBA" id="ARBA00022827"/>
    </source>
</evidence>
<evidence type="ECO:0000256" key="3">
    <source>
        <dbReference type="ARBA" id="ARBA00022630"/>
    </source>
</evidence>
<sequence length="352" mass="37298">MRELFESTIERLLSDISTADYIRSAEGGMWSADLWRALEENGFQLAGAPEAIGGAEAGWEDLFVIVRAAGRYAAPVPLVEMLLGNWLLEASGIGARSGVLTIAAQGTLRWEGERLSGDLYHVPWGRHAEWVVTVVGDQVVLLDMACADGVVPGSNIAGEPRDNLLFKAAHCAASAKLPSAMPASVLQIGGAMLRSAQMAGALTALLELTSGYAAERKQFGKPIASFQAIQQQLAVLAEQTAAANVAAETAFSESGDQLASFSIAVAKISTADAASIGAGIGHSVHGAIGFTQEYSLHLLTRRLWAWRSEFGSSTFWSTQLGKYVCAAGEQAFWPMITHSKQHQLPVAEIGSV</sequence>
<comment type="similarity">
    <text evidence="2">Belongs to the acyl-CoA dehydrogenase family.</text>
</comment>
<dbReference type="Gene3D" id="1.20.140.10">
    <property type="entry name" value="Butyryl-CoA Dehydrogenase, subunit A, domain 3"/>
    <property type="match status" value="1"/>
</dbReference>
<dbReference type="PANTHER" id="PTHR43884">
    <property type="entry name" value="ACYL-COA DEHYDROGENASE"/>
    <property type="match status" value="1"/>
</dbReference>
<evidence type="ECO:0000313" key="7">
    <source>
        <dbReference type="EMBL" id="KAA0696189.1"/>
    </source>
</evidence>
<dbReference type="InterPro" id="IPR009075">
    <property type="entry name" value="AcylCo_DH/oxidase_C"/>
</dbReference>
<accession>A0A7V7GVK7</accession>
<dbReference type="EMBL" id="QOVF01000001">
    <property type="protein sequence ID" value="KAA0696189.1"/>
    <property type="molecule type" value="Genomic_DNA"/>
</dbReference>
<comment type="cofactor">
    <cofactor evidence="1">
        <name>FAD</name>
        <dbReference type="ChEBI" id="CHEBI:57692"/>
    </cofactor>
</comment>
<protein>
    <submittedName>
        <fullName evidence="7">Acyl-CoA dehydrogenase</fullName>
    </submittedName>
</protein>
<gene>
    <name evidence="7" type="ORF">DT594_02165</name>
</gene>
<comment type="caution">
    <text evidence="7">The sequence shown here is derived from an EMBL/GenBank/DDBJ whole genome shotgun (WGS) entry which is preliminary data.</text>
</comment>
<reference evidence="7 8" key="1">
    <citation type="submission" date="2018-07" db="EMBL/GenBank/DDBJ databases">
        <title>Pseudomonas laoshanensis sp. nov., isolated from soil.</title>
        <authorList>
            <person name="Sun J."/>
            <person name="Yu L."/>
            <person name="Wang M."/>
            <person name="Zhang C."/>
        </authorList>
    </citation>
    <scope>NUCLEOTIDE SEQUENCE [LARGE SCALE GENOMIC DNA]</scope>
    <source>
        <strain evidence="7 8">Y22</strain>
    </source>
</reference>